<sequence length="321" mass="34935">MKRSALFILFALVSSFSVGYAATPIHVLLIDGQAAGAYHQWQLTTPILKKELEETGLFQVTVATSPESPSGDFSGFHPEFSKYQVIVSNLDSPDWPADLKSQFEQFVGNGGGLVIVHAADNSFPDWPAFNQMAGIGGWRKRTEKAGPMWYFQDGKLVSDPSPGNAGSHGLRMPFRVDAREPQHPIMKGLPPSWMHYADELYSKMRGPGQNMTVLATAYSDPENKGTGHDEPMLLVLKYGKGRIFHTLLGHDVAALSCVGFITTFQRGTEWAATGKVTQKIPGTFPTANTVSFRTDLAAMDPAYKNGVNGPVPVPRPVPSAK</sequence>
<keyword evidence="4" id="KW-1185">Reference proteome</keyword>
<evidence type="ECO:0000259" key="2">
    <source>
        <dbReference type="Pfam" id="PF06283"/>
    </source>
</evidence>
<comment type="caution">
    <text evidence="3">The sequence shown here is derived from an EMBL/GenBank/DDBJ whole genome shotgun (WGS) entry which is preliminary data.</text>
</comment>
<dbReference type="SUPFAM" id="SSF52317">
    <property type="entry name" value="Class I glutamine amidotransferase-like"/>
    <property type="match status" value="1"/>
</dbReference>
<dbReference type="Proteomes" id="UP000292958">
    <property type="component" value="Unassembled WGS sequence"/>
</dbReference>
<feature type="chain" id="PRO_5020710600" evidence="1">
    <location>
        <begin position="22"/>
        <end position="321"/>
    </location>
</feature>
<dbReference type="EMBL" id="SHKW01000001">
    <property type="protein sequence ID" value="RZU39937.1"/>
    <property type="molecule type" value="Genomic_DNA"/>
</dbReference>
<dbReference type="InterPro" id="IPR029062">
    <property type="entry name" value="Class_I_gatase-like"/>
</dbReference>
<dbReference type="RefSeq" id="WP_130418080.1">
    <property type="nucleotide sequence ID" value="NZ_SHKW01000001.1"/>
</dbReference>
<evidence type="ECO:0000313" key="4">
    <source>
        <dbReference type="Proteomes" id="UP000292958"/>
    </source>
</evidence>
<protein>
    <submittedName>
        <fullName evidence="3">Trehalose utilization protein</fullName>
    </submittedName>
</protein>
<gene>
    <name evidence="3" type="ORF">BDD14_1345</name>
</gene>
<dbReference type="Gene3D" id="3.40.50.880">
    <property type="match status" value="1"/>
</dbReference>
<feature type="signal peptide" evidence="1">
    <location>
        <begin position="1"/>
        <end position="21"/>
    </location>
</feature>
<dbReference type="OrthoDB" id="9785923at2"/>
<reference evidence="3 4" key="1">
    <citation type="submission" date="2019-02" db="EMBL/GenBank/DDBJ databases">
        <title>Genomic Encyclopedia of Archaeal and Bacterial Type Strains, Phase II (KMG-II): from individual species to whole genera.</title>
        <authorList>
            <person name="Goeker M."/>
        </authorList>
    </citation>
    <scope>NUCLEOTIDE SEQUENCE [LARGE SCALE GENOMIC DNA]</scope>
    <source>
        <strain evidence="3 4">DSM 18101</strain>
    </source>
</reference>
<dbReference type="InterPro" id="IPR029010">
    <property type="entry name" value="ThuA-like"/>
</dbReference>
<dbReference type="Pfam" id="PF06283">
    <property type="entry name" value="ThuA"/>
    <property type="match status" value="1"/>
</dbReference>
<proteinExistence type="predicted"/>
<name>A0A4Q7YQH0_9BACT</name>
<evidence type="ECO:0000256" key="1">
    <source>
        <dbReference type="SAM" id="SignalP"/>
    </source>
</evidence>
<dbReference type="PANTHER" id="PTHR40469">
    <property type="entry name" value="SECRETED GLYCOSYL HYDROLASE"/>
    <property type="match status" value="1"/>
</dbReference>
<evidence type="ECO:0000313" key="3">
    <source>
        <dbReference type="EMBL" id="RZU39937.1"/>
    </source>
</evidence>
<organism evidence="3 4">
    <name type="scientific">Edaphobacter modestus</name>
    <dbReference type="NCBI Taxonomy" id="388466"/>
    <lineage>
        <taxon>Bacteria</taxon>
        <taxon>Pseudomonadati</taxon>
        <taxon>Acidobacteriota</taxon>
        <taxon>Terriglobia</taxon>
        <taxon>Terriglobales</taxon>
        <taxon>Acidobacteriaceae</taxon>
        <taxon>Edaphobacter</taxon>
    </lineage>
</organism>
<dbReference type="PANTHER" id="PTHR40469:SF2">
    <property type="entry name" value="GALACTOSE-BINDING DOMAIN-LIKE SUPERFAMILY PROTEIN"/>
    <property type="match status" value="1"/>
</dbReference>
<dbReference type="AlphaFoldDB" id="A0A4Q7YQH0"/>
<keyword evidence="1" id="KW-0732">Signal</keyword>
<accession>A0A4Q7YQH0</accession>
<feature type="domain" description="ThuA-like" evidence="2">
    <location>
        <begin position="27"/>
        <end position="271"/>
    </location>
</feature>